<reference evidence="1 2" key="1">
    <citation type="submission" date="2023-11" db="EMBL/GenBank/DDBJ databases">
        <title>Draft genome sequence and annotation of the polyextremotolerant black yeast-like fungus Aureobasidium pullulans NRRL 62042.</title>
        <authorList>
            <person name="Dielentheis-Frenken M.R.E."/>
            <person name="Wibberg D."/>
            <person name="Blank L.M."/>
            <person name="Tiso T."/>
        </authorList>
    </citation>
    <scope>NUCLEOTIDE SEQUENCE [LARGE SCALE GENOMIC DNA]</scope>
    <source>
        <strain evidence="1 2">NRRL 62042</strain>
    </source>
</reference>
<proteinExistence type="predicted"/>
<comment type="caution">
    <text evidence="1">The sequence shown here is derived from an EMBL/GenBank/DDBJ whole genome shotgun (WGS) entry which is preliminary data.</text>
</comment>
<protein>
    <submittedName>
        <fullName evidence="1">Uncharacterized protein</fullName>
    </submittedName>
</protein>
<dbReference type="Proteomes" id="UP001341245">
    <property type="component" value="Unassembled WGS sequence"/>
</dbReference>
<dbReference type="EMBL" id="JASGXD010000019">
    <property type="protein sequence ID" value="KAK6000097.1"/>
    <property type="molecule type" value="Genomic_DNA"/>
</dbReference>
<dbReference type="PANTHER" id="PTHR42085">
    <property type="entry name" value="F-BOX DOMAIN-CONTAINING PROTEIN"/>
    <property type="match status" value="1"/>
</dbReference>
<dbReference type="SUPFAM" id="SSF48452">
    <property type="entry name" value="TPR-like"/>
    <property type="match status" value="1"/>
</dbReference>
<dbReference type="PANTHER" id="PTHR42085:SF2">
    <property type="entry name" value="F-BOX DOMAIN-CONTAINING PROTEIN"/>
    <property type="match status" value="1"/>
</dbReference>
<dbReference type="InterPro" id="IPR011990">
    <property type="entry name" value="TPR-like_helical_dom_sf"/>
</dbReference>
<dbReference type="Gene3D" id="1.25.40.10">
    <property type="entry name" value="Tetratricopeptide repeat domain"/>
    <property type="match status" value="1"/>
</dbReference>
<keyword evidence="2" id="KW-1185">Reference proteome</keyword>
<accession>A0ABR0T7M0</accession>
<gene>
    <name evidence="1" type="ORF">QM012_004085</name>
</gene>
<dbReference type="InterPro" id="IPR038883">
    <property type="entry name" value="AN11006-like"/>
</dbReference>
<organism evidence="1 2">
    <name type="scientific">Aureobasidium pullulans</name>
    <name type="common">Black yeast</name>
    <name type="synonym">Pullularia pullulans</name>
    <dbReference type="NCBI Taxonomy" id="5580"/>
    <lineage>
        <taxon>Eukaryota</taxon>
        <taxon>Fungi</taxon>
        <taxon>Dikarya</taxon>
        <taxon>Ascomycota</taxon>
        <taxon>Pezizomycotina</taxon>
        <taxon>Dothideomycetes</taxon>
        <taxon>Dothideomycetidae</taxon>
        <taxon>Dothideales</taxon>
        <taxon>Saccotheciaceae</taxon>
        <taxon>Aureobasidium</taxon>
    </lineage>
</organism>
<evidence type="ECO:0000313" key="2">
    <source>
        <dbReference type="Proteomes" id="UP001341245"/>
    </source>
</evidence>
<evidence type="ECO:0000313" key="1">
    <source>
        <dbReference type="EMBL" id="KAK6000097.1"/>
    </source>
</evidence>
<sequence length="399" mass="45702">MSLLELPREIRDHIYTHLFDPNANRRTTYDGSTIYTYSHHNLFRVSRQVYHEARRIFLEQNTFIKITTPFPQSKYQVAEHGVSILASGSYGDNFTQHGLSVSIAFPLASLRDDEEEEDTFIIHIDDLPKFCESWFYSSVDYPPLNENLTLKLTIRNPLSVSPLDSTPADKKVLKTLQERLLYPFGRIKNLMRVDVTGVPEPDDAVVAEMKRLMAIPLGSPLERLVLATEHKDAGNVALMANQPLEALEHYRKAWEALFIIVHGRSRRTHGEAYFDTILTAPPFQGQHAQMVAIVLRVRLVANTVFAYLKLQDWDTARYIGMRTINMMRGGRENLDPEDEASNGWIAGPEMGKIYYRTALAYKEMDDKYEARRLLKVAVLYLPNSQGVQELIRECALRLG</sequence>
<name>A0ABR0T7M0_AURPU</name>